<dbReference type="Proteomes" id="UP000016922">
    <property type="component" value="Unassembled WGS sequence"/>
</dbReference>
<dbReference type="EMBL" id="KE145370">
    <property type="protein sequence ID" value="EPE26402.1"/>
    <property type="molecule type" value="Genomic_DNA"/>
</dbReference>
<gene>
    <name evidence="2" type="ORF">GLAREA_02315</name>
</gene>
<dbReference type="Pfam" id="PF20150">
    <property type="entry name" value="2EXR"/>
    <property type="match status" value="1"/>
</dbReference>
<dbReference type="PANTHER" id="PTHR35910:SF6">
    <property type="entry name" value="2EXR DOMAIN-CONTAINING PROTEIN"/>
    <property type="match status" value="1"/>
</dbReference>
<evidence type="ECO:0000313" key="2">
    <source>
        <dbReference type="EMBL" id="EPE26402.1"/>
    </source>
</evidence>
<evidence type="ECO:0000313" key="3">
    <source>
        <dbReference type="Proteomes" id="UP000016922"/>
    </source>
</evidence>
<sequence length="366" mass="42376">MPIPVPNPVPFFPFRHLLPLGEQNADVDYFEYINDSNGSGHVLARELSVTMSFPFPKLPSLNDDRKAFTLFPELPWDIQLMIIDLARSGPRIIALRRIIRTTHQTRHLIRVPFVENFEFGLPHMGAAFVSEHSHLEGDRHIHDVAGVLLRLGDFKNPALLYVNRAIRFEMLKHYKQLEYQWSQYRFGDDRMRSSDVRYARARAKPAGLAFFNPHLDNITIDKALELEYFTNWRSANKATNDLERHVRHLTIRDSIVDAWGAGLPAQLLRFMSLETITMLERGGLEQAVTWSSYQSKDSLSPDLKDKTRYLEKRLKTAFEDRGKTAPYIIDISMSQFRSWKRVLGEDHIAGPGIQEYYGENPKGYFD</sequence>
<keyword evidence="3" id="KW-1185">Reference proteome</keyword>
<dbReference type="RefSeq" id="XP_008085592.1">
    <property type="nucleotide sequence ID" value="XM_008087401.1"/>
</dbReference>
<protein>
    <recommendedName>
        <fullName evidence="1">2EXR domain-containing protein</fullName>
    </recommendedName>
</protein>
<feature type="domain" description="2EXR" evidence="1">
    <location>
        <begin position="68"/>
        <end position="216"/>
    </location>
</feature>
<organism evidence="2 3">
    <name type="scientific">Glarea lozoyensis (strain ATCC 20868 / MF5171)</name>
    <dbReference type="NCBI Taxonomy" id="1116229"/>
    <lineage>
        <taxon>Eukaryota</taxon>
        <taxon>Fungi</taxon>
        <taxon>Dikarya</taxon>
        <taxon>Ascomycota</taxon>
        <taxon>Pezizomycotina</taxon>
        <taxon>Leotiomycetes</taxon>
        <taxon>Helotiales</taxon>
        <taxon>Helotiaceae</taxon>
        <taxon>Glarea</taxon>
    </lineage>
</organism>
<dbReference type="AlphaFoldDB" id="S3CIT0"/>
<evidence type="ECO:0000259" key="1">
    <source>
        <dbReference type="Pfam" id="PF20150"/>
    </source>
</evidence>
<name>S3CIT0_GLAL2</name>
<reference evidence="2 3" key="1">
    <citation type="journal article" date="2013" name="BMC Genomics">
        <title>Genomics-driven discovery of the pneumocandin biosynthetic gene cluster in the fungus Glarea lozoyensis.</title>
        <authorList>
            <person name="Chen L."/>
            <person name="Yue Q."/>
            <person name="Zhang X."/>
            <person name="Xiang M."/>
            <person name="Wang C."/>
            <person name="Li S."/>
            <person name="Che Y."/>
            <person name="Ortiz-Lopez F.J."/>
            <person name="Bills G.F."/>
            <person name="Liu X."/>
            <person name="An Z."/>
        </authorList>
    </citation>
    <scope>NUCLEOTIDE SEQUENCE [LARGE SCALE GENOMIC DNA]</scope>
    <source>
        <strain evidence="3">ATCC 20868 / MF5171</strain>
    </source>
</reference>
<proteinExistence type="predicted"/>
<dbReference type="HOGENOM" id="CLU_756601_0_0_1"/>
<dbReference type="KEGG" id="glz:GLAREA_02315"/>
<accession>S3CIT0</accession>
<dbReference type="InterPro" id="IPR045518">
    <property type="entry name" value="2EXR"/>
</dbReference>
<dbReference type="PANTHER" id="PTHR35910">
    <property type="entry name" value="2EXR DOMAIN-CONTAINING PROTEIN"/>
    <property type="match status" value="1"/>
</dbReference>
<dbReference type="GeneID" id="19461372"/>